<dbReference type="EMBL" id="LAZR01019557">
    <property type="protein sequence ID" value="KKL92098.1"/>
    <property type="molecule type" value="Genomic_DNA"/>
</dbReference>
<gene>
    <name evidence="2" type="ORF">LCGC14_1888060</name>
</gene>
<organism evidence="2">
    <name type="scientific">marine sediment metagenome</name>
    <dbReference type="NCBI Taxonomy" id="412755"/>
    <lineage>
        <taxon>unclassified sequences</taxon>
        <taxon>metagenomes</taxon>
        <taxon>ecological metagenomes</taxon>
    </lineage>
</organism>
<evidence type="ECO:0000313" key="2">
    <source>
        <dbReference type="EMBL" id="KKL92098.1"/>
    </source>
</evidence>
<sequence length="109" mass="12426">MRLDIHCADRIGIAQEILNILVNYQVDLKGIEVDSVNCRMYVSFPPIEFEQFQKIMPSIRLIDGVQDVRTTAFLPSEREHNELNTLLRALPDGVISIDAKGWVRLCNDA</sequence>
<feature type="domain" description="ACT" evidence="1">
    <location>
        <begin position="2"/>
        <end position="73"/>
    </location>
</feature>
<dbReference type="SUPFAM" id="SSF55021">
    <property type="entry name" value="ACT-like"/>
    <property type="match status" value="1"/>
</dbReference>
<dbReference type="Gene3D" id="3.30.70.260">
    <property type="match status" value="1"/>
</dbReference>
<reference evidence="2" key="1">
    <citation type="journal article" date="2015" name="Nature">
        <title>Complex archaea that bridge the gap between prokaryotes and eukaryotes.</title>
        <authorList>
            <person name="Spang A."/>
            <person name="Saw J.H."/>
            <person name="Jorgensen S.L."/>
            <person name="Zaremba-Niedzwiedzka K."/>
            <person name="Martijn J."/>
            <person name="Lind A.E."/>
            <person name="van Eijk R."/>
            <person name="Schleper C."/>
            <person name="Guy L."/>
            <person name="Ettema T.J."/>
        </authorList>
    </citation>
    <scope>NUCLEOTIDE SEQUENCE</scope>
</reference>
<dbReference type="InterPro" id="IPR045865">
    <property type="entry name" value="ACT-like_dom_sf"/>
</dbReference>
<dbReference type="AlphaFoldDB" id="A0A0F9G0H3"/>
<evidence type="ECO:0000259" key="1">
    <source>
        <dbReference type="PROSITE" id="PS51671"/>
    </source>
</evidence>
<protein>
    <recommendedName>
        <fullName evidence="1">ACT domain-containing protein</fullName>
    </recommendedName>
</protein>
<dbReference type="PROSITE" id="PS51671">
    <property type="entry name" value="ACT"/>
    <property type="match status" value="1"/>
</dbReference>
<dbReference type="CDD" id="cd04877">
    <property type="entry name" value="ACT_TyrR"/>
    <property type="match status" value="1"/>
</dbReference>
<accession>A0A0F9G0H3</accession>
<proteinExistence type="predicted"/>
<feature type="non-terminal residue" evidence="2">
    <location>
        <position position="109"/>
    </location>
</feature>
<name>A0A0F9G0H3_9ZZZZ</name>
<dbReference type="InterPro" id="IPR002912">
    <property type="entry name" value="ACT_dom"/>
</dbReference>
<comment type="caution">
    <text evidence="2">The sequence shown here is derived from an EMBL/GenBank/DDBJ whole genome shotgun (WGS) entry which is preliminary data.</text>
</comment>